<organism evidence="2 3">
    <name type="scientific">Cognatilysobacter xinjiangensis</name>
    <dbReference type="NCBI Taxonomy" id="546892"/>
    <lineage>
        <taxon>Bacteria</taxon>
        <taxon>Pseudomonadati</taxon>
        <taxon>Pseudomonadota</taxon>
        <taxon>Gammaproteobacteria</taxon>
        <taxon>Lysobacterales</taxon>
        <taxon>Lysobacteraceae</taxon>
        <taxon>Cognatilysobacter</taxon>
    </lineage>
</organism>
<sequence>MPYTIEARSLDIGGVASHDFWVLRDERGTALAELHGLATDRRSGEAVPIGTDEKRHSLRVWHFAHDPAVAALSGDTASRTSYIKEGQQHRDVLVGPKDEVLSRWEAAAAAKAPLNALDLDYPNYGFRLDGSTVNSNSAYRTLGEVMGVAVRDFPGVIEPGIENRMTSPARIEALRNTRYPVLDAPARHEGDRYVPLPNGGLPLSPLPDKHAGLLDQTHAAVARLDAQLGRSPDETTDRVAHHLAALARQNGLDRVDHVVLGVQTDRLRAGENIFVVQGGLHDAGNRIAHMRSADAMSLPSNDTIALAKEPAVHARTADAMAQVHTTPQQDTHRLVRT</sequence>
<name>A0ABQ3C0J9_9GAMM</name>
<protein>
    <recommendedName>
        <fullName evidence="1">X-Tfes XVIPCD domain-containing protein</fullName>
    </recommendedName>
</protein>
<dbReference type="Proteomes" id="UP000643403">
    <property type="component" value="Unassembled WGS sequence"/>
</dbReference>
<proteinExistence type="predicted"/>
<dbReference type="Pfam" id="PF20410">
    <property type="entry name" value="X-Tfes_XVIPCD"/>
    <property type="match status" value="1"/>
</dbReference>
<accession>A0ABQ3C0J9</accession>
<dbReference type="EMBL" id="BMXY01000002">
    <property type="protein sequence ID" value="GGZ63849.1"/>
    <property type="molecule type" value="Genomic_DNA"/>
</dbReference>
<keyword evidence="3" id="KW-1185">Reference proteome</keyword>
<evidence type="ECO:0000313" key="2">
    <source>
        <dbReference type="EMBL" id="GGZ63849.1"/>
    </source>
</evidence>
<evidence type="ECO:0000313" key="3">
    <source>
        <dbReference type="Proteomes" id="UP000643403"/>
    </source>
</evidence>
<dbReference type="RefSeq" id="WP_189448936.1">
    <property type="nucleotide sequence ID" value="NZ_BMXY01000002.1"/>
</dbReference>
<feature type="domain" description="X-Tfes XVIPCD" evidence="1">
    <location>
        <begin position="212"/>
        <end position="303"/>
    </location>
</feature>
<reference evidence="3" key="1">
    <citation type="journal article" date="2019" name="Int. J. Syst. Evol. Microbiol.">
        <title>The Global Catalogue of Microorganisms (GCM) 10K type strain sequencing project: providing services to taxonomists for standard genome sequencing and annotation.</title>
        <authorList>
            <consortium name="The Broad Institute Genomics Platform"/>
            <consortium name="The Broad Institute Genome Sequencing Center for Infectious Disease"/>
            <person name="Wu L."/>
            <person name="Ma J."/>
        </authorList>
    </citation>
    <scope>NUCLEOTIDE SEQUENCE [LARGE SCALE GENOMIC DNA]</scope>
    <source>
        <strain evidence="3">KCTC 22558</strain>
    </source>
</reference>
<gene>
    <name evidence="2" type="ORF">GCM10008101_16740</name>
</gene>
<comment type="caution">
    <text evidence="2">The sequence shown here is derived from an EMBL/GenBank/DDBJ whole genome shotgun (WGS) entry which is preliminary data.</text>
</comment>
<dbReference type="InterPro" id="IPR046519">
    <property type="entry name" value="X-Tfes_XVIPCD"/>
</dbReference>
<evidence type="ECO:0000259" key="1">
    <source>
        <dbReference type="Pfam" id="PF20410"/>
    </source>
</evidence>